<dbReference type="AlphaFoldDB" id="A0A2X2TNJ1"/>
<accession>A0A2X2TNJ1</accession>
<dbReference type="Proteomes" id="UP000249891">
    <property type="component" value="Unassembled WGS sequence"/>
</dbReference>
<dbReference type="Pfam" id="PF24819">
    <property type="entry name" value="DUF7710"/>
    <property type="match status" value="1"/>
</dbReference>
<proteinExistence type="predicted"/>
<dbReference type="InterPro" id="IPR056127">
    <property type="entry name" value="DUF7710"/>
</dbReference>
<organism evidence="2 3">
    <name type="scientific">Capnocytophaga ochracea</name>
    <dbReference type="NCBI Taxonomy" id="1018"/>
    <lineage>
        <taxon>Bacteria</taxon>
        <taxon>Pseudomonadati</taxon>
        <taxon>Bacteroidota</taxon>
        <taxon>Flavobacteriia</taxon>
        <taxon>Flavobacteriales</taxon>
        <taxon>Flavobacteriaceae</taxon>
        <taxon>Capnocytophaga</taxon>
    </lineage>
</organism>
<dbReference type="EMBL" id="UARG01000017">
    <property type="protein sequence ID" value="SQA79159.1"/>
    <property type="molecule type" value="Genomic_DNA"/>
</dbReference>
<sequence length="88" mass="10322">MDYIWIFKGSGKTEFPSAVFSKKSNAIKWIAENELTGVLTKYPIDIPLFEWAIKNDYFTPKNELQRNAKAIENFNSAYLEHYHFKKGK</sequence>
<name>A0A2X2TNJ1_CAPOC</name>
<protein>
    <recommendedName>
        <fullName evidence="1">DUF7710 domain-containing protein</fullName>
    </recommendedName>
</protein>
<evidence type="ECO:0000313" key="3">
    <source>
        <dbReference type="Proteomes" id="UP000249891"/>
    </source>
</evidence>
<reference evidence="2 3" key="1">
    <citation type="submission" date="2018-06" db="EMBL/GenBank/DDBJ databases">
        <authorList>
            <consortium name="Pathogen Informatics"/>
            <person name="Doyle S."/>
        </authorList>
    </citation>
    <scope>NUCLEOTIDE SEQUENCE [LARGE SCALE GENOMIC DNA]</scope>
    <source>
        <strain evidence="2 3">NCTC11546</strain>
    </source>
</reference>
<evidence type="ECO:0000313" key="2">
    <source>
        <dbReference type="EMBL" id="SQA79159.1"/>
    </source>
</evidence>
<dbReference type="RefSeq" id="WP_128092027.1">
    <property type="nucleotide sequence ID" value="NZ_UARG01000017.1"/>
</dbReference>
<feature type="domain" description="DUF7710" evidence="1">
    <location>
        <begin position="4"/>
        <end position="88"/>
    </location>
</feature>
<evidence type="ECO:0000259" key="1">
    <source>
        <dbReference type="Pfam" id="PF24819"/>
    </source>
</evidence>
<gene>
    <name evidence="2" type="ORF">NCTC11546_02420</name>
</gene>